<dbReference type="PROSITE" id="PS00050">
    <property type="entry name" value="RIBOSOMAL_L23"/>
    <property type="match status" value="1"/>
</dbReference>
<evidence type="ECO:0000256" key="5">
    <source>
        <dbReference type="ARBA" id="ARBA00023274"/>
    </source>
</evidence>
<dbReference type="GO" id="GO:0009507">
    <property type="term" value="C:chloroplast"/>
    <property type="evidence" value="ECO:0007669"/>
    <property type="project" value="UniProtKB-SubCell"/>
</dbReference>
<organism evidence="8">
    <name type="scientific">Sphagnum palustre</name>
    <name type="common">Blunt-leaved bog-moss</name>
    <name type="synonym">Sphagnum cymbifolium</name>
    <dbReference type="NCBI Taxonomy" id="13805"/>
    <lineage>
        <taxon>Eukaryota</taxon>
        <taxon>Viridiplantae</taxon>
        <taxon>Streptophyta</taxon>
        <taxon>Embryophyta</taxon>
        <taxon>Bryophyta</taxon>
        <taxon>Sphagnophytina</taxon>
        <taxon>Sphagnopsida</taxon>
        <taxon>Sphagnales</taxon>
        <taxon>Sphagnaceae</taxon>
        <taxon>Sphagnum</taxon>
    </lineage>
</organism>
<evidence type="ECO:0000256" key="4">
    <source>
        <dbReference type="ARBA" id="ARBA00022980"/>
    </source>
</evidence>
<sequence length="91" mass="10853">MDEMKYPVLTEKTIRLLEKNQYTFDVDQKSTKTEIKKWIEGFFGVKVIRMNSHRPPKKKRRIGPIIGHSVRYKRMIITLKSGYSIPLFPNR</sequence>
<evidence type="ECO:0000313" key="8">
    <source>
        <dbReference type="EMBL" id="ANC73394.1"/>
    </source>
</evidence>
<comment type="subunit">
    <text evidence="6">Part of the 50S ribosomal subunit.</text>
</comment>
<accession>A0A172M480</accession>
<proteinExistence type="inferred from homology"/>
<evidence type="ECO:0000256" key="6">
    <source>
        <dbReference type="HAMAP-Rule" id="MF_01369"/>
    </source>
</evidence>
<evidence type="ECO:0000256" key="7">
    <source>
        <dbReference type="RuleBase" id="RU003934"/>
    </source>
</evidence>
<dbReference type="GO" id="GO:0006412">
    <property type="term" value="P:translation"/>
    <property type="evidence" value="ECO:0007669"/>
    <property type="project" value="UniProtKB-UniRule"/>
</dbReference>
<dbReference type="InterPro" id="IPR012678">
    <property type="entry name" value="Ribosomal_uL23/eL15/eS24_sf"/>
</dbReference>
<dbReference type="Pfam" id="PF00276">
    <property type="entry name" value="Ribosomal_L23"/>
    <property type="match status" value="1"/>
</dbReference>
<dbReference type="AlphaFoldDB" id="A0A172M480"/>
<evidence type="ECO:0000256" key="2">
    <source>
        <dbReference type="ARBA" id="ARBA00022730"/>
    </source>
</evidence>
<dbReference type="GO" id="GO:0019843">
    <property type="term" value="F:rRNA binding"/>
    <property type="evidence" value="ECO:0007669"/>
    <property type="project" value="UniProtKB-UniRule"/>
</dbReference>
<dbReference type="GO" id="GO:0005840">
    <property type="term" value="C:ribosome"/>
    <property type="evidence" value="ECO:0007669"/>
    <property type="project" value="UniProtKB-KW"/>
</dbReference>
<evidence type="ECO:0000256" key="3">
    <source>
        <dbReference type="ARBA" id="ARBA00022884"/>
    </source>
</evidence>
<keyword evidence="8" id="KW-0150">Chloroplast</keyword>
<dbReference type="InterPro" id="IPR013025">
    <property type="entry name" value="Ribosomal_uL23-like"/>
</dbReference>
<dbReference type="InterPro" id="IPR012677">
    <property type="entry name" value="Nucleotide-bd_a/b_plait_sf"/>
</dbReference>
<dbReference type="Gene3D" id="3.30.70.330">
    <property type="match status" value="1"/>
</dbReference>
<dbReference type="EMBL" id="KU726621">
    <property type="protein sequence ID" value="ANC73394.1"/>
    <property type="molecule type" value="Genomic_DNA"/>
</dbReference>
<keyword evidence="8" id="KW-0934">Plastid</keyword>
<name>A0A172M480_SPHPA</name>
<dbReference type="SUPFAM" id="SSF54189">
    <property type="entry name" value="Ribosomal proteins S24e, L23 and L15e"/>
    <property type="match status" value="1"/>
</dbReference>
<dbReference type="GO" id="GO:1990904">
    <property type="term" value="C:ribonucleoprotein complex"/>
    <property type="evidence" value="ECO:0007669"/>
    <property type="project" value="UniProtKB-KW"/>
</dbReference>
<protein>
    <recommendedName>
        <fullName evidence="6">Large ribosomal subunit protein uL23c</fullName>
    </recommendedName>
</protein>
<evidence type="ECO:0000256" key="1">
    <source>
        <dbReference type="ARBA" id="ARBA00006700"/>
    </source>
</evidence>
<keyword evidence="2 6" id="KW-0699">rRNA-binding</keyword>
<comment type="subcellular location">
    <subcellularLocation>
        <location evidence="6">Plastid</location>
        <location evidence="6">Chloroplast</location>
    </subcellularLocation>
</comment>
<keyword evidence="3 6" id="KW-0694">RNA-binding</keyword>
<dbReference type="GeneID" id="27907926"/>
<comment type="function">
    <text evidence="6">Binds to 23S rRNA.</text>
</comment>
<keyword evidence="5 6" id="KW-0687">Ribonucleoprotein</keyword>
<gene>
    <name evidence="6 8" type="primary">rpl23</name>
</gene>
<reference evidence="8" key="1">
    <citation type="journal article" date="2016" name="Ann. Bot.">
        <title>Organellar phylogenomics of an emerging model system: Sphagnum (peatmoss).</title>
        <authorList>
            <person name="Shaw A.J."/>
            <person name="Devos N."/>
            <person name="Liu Y."/>
            <person name="Cox C.J."/>
            <person name="Goffinet B."/>
            <person name="Flatberg K.I."/>
            <person name="Shaw B."/>
        </authorList>
    </citation>
    <scope>NUCLEOTIDE SEQUENCE</scope>
    <source>
        <strain evidence="8">ND2735</strain>
    </source>
</reference>
<comment type="similarity">
    <text evidence="1 6 7">Belongs to the universal ribosomal protein uL23 family.</text>
</comment>
<dbReference type="GO" id="GO:0003735">
    <property type="term" value="F:structural constituent of ribosome"/>
    <property type="evidence" value="ECO:0007669"/>
    <property type="project" value="InterPro"/>
</dbReference>
<dbReference type="HAMAP" id="MF_01369_B">
    <property type="entry name" value="Ribosomal_uL23_B"/>
    <property type="match status" value="1"/>
</dbReference>
<dbReference type="RefSeq" id="YP_009253825.1">
    <property type="nucleotide sequence ID" value="NC_030198.1"/>
</dbReference>
<dbReference type="InterPro" id="IPR001014">
    <property type="entry name" value="Ribosomal_uL23_CS"/>
</dbReference>
<dbReference type="PANTHER" id="PTHR11620">
    <property type="entry name" value="60S RIBOSOMAL PROTEIN L23A"/>
    <property type="match status" value="1"/>
</dbReference>
<geneLocation type="chloroplast" evidence="8"/>
<keyword evidence="4 6" id="KW-0689">Ribosomal protein</keyword>